<feature type="region of interest" description="Disordered" evidence="1">
    <location>
        <begin position="12"/>
        <end position="32"/>
    </location>
</feature>
<comment type="caution">
    <text evidence="2">The sequence shown here is derived from an EMBL/GenBank/DDBJ whole genome shotgun (WGS) entry which is preliminary data.</text>
</comment>
<feature type="compositionally biased region" description="Low complexity" evidence="1">
    <location>
        <begin position="13"/>
        <end position="26"/>
    </location>
</feature>
<evidence type="ECO:0000313" key="3">
    <source>
        <dbReference type="Proteomes" id="UP000807342"/>
    </source>
</evidence>
<evidence type="ECO:0000256" key="1">
    <source>
        <dbReference type="SAM" id="MobiDB-lite"/>
    </source>
</evidence>
<gene>
    <name evidence="2" type="ORF">P691DRAFT_811599</name>
</gene>
<sequence length="111" mass="11736">MLTCKLLRMFDPSSGDADSTGGASTSYPSGNSPLGLSVNAPAEIILFLGHSTFSGSAANGRTRFLLNKFTKPGLPELKLKVAGDVVVEVGLRLRGENELMRQRGVSWNGVV</sequence>
<dbReference type="EMBL" id="MU151737">
    <property type="protein sequence ID" value="KAF9441956.1"/>
    <property type="molecule type" value="Genomic_DNA"/>
</dbReference>
<name>A0A9P5X1Y8_9AGAR</name>
<protein>
    <submittedName>
        <fullName evidence="2">Uncharacterized protein</fullName>
    </submittedName>
</protein>
<keyword evidence="3" id="KW-1185">Reference proteome</keyword>
<organism evidence="2 3">
    <name type="scientific">Macrolepiota fuliginosa MF-IS2</name>
    <dbReference type="NCBI Taxonomy" id="1400762"/>
    <lineage>
        <taxon>Eukaryota</taxon>
        <taxon>Fungi</taxon>
        <taxon>Dikarya</taxon>
        <taxon>Basidiomycota</taxon>
        <taxon>Agaricomycotina</taxon>
        <taxon>Agaricomycetes</taxon>
        <taxon>Agaricomycetidae</taxon>
        <taxon>Agaricales</taxon>
        <taxon>Agaricineae</taxon>
        <taxon>Agaricaceae</taxon>
        <taxon>Macrolepiota</taxon>
    </lineage>
</organism>
<reference evidence="2" key="1">
    <citation type="submission" date="2020-11" db="EMBL/GenBank/DDBJ databases">
        <authorList>
            <consortium name="DOE Joint Genome Institute"/>
            <person name="Ahrendt S."/>
            <person name="Riley R."/>
            <person name="Andreopoulos W."/>
            <person name="Labutti K."/>
            <person name="Pangilinan J."/>
            <person name="Ruiz-Duenas F.J."/>
            <person name="Barrasa J.M."/>
            <person name="Sanchez-Garcia M."/>
            <person name="Camarero S."/>
            <person name="Miyauchi S."/>
            <person name="Serrano A."/>
            <person name="Linde D."/>
            <person name="Babiker R."/>
            <person name="Drula E."/>
            <person name="Ayuso-Fernandez I."/>
            <person name="Pacheco R."/>
            <person name="Padilla G."/>
            <person name="Ferreira P."/>
            <person name="Barriuso J."/>
            <person name="Kellner H."/>
            <person name="Castanera R."/>
            <person name="Alfaro M."/>
            <person name="Ramirez L."/>
            <person name="Pisabarro A.G."/>
            <person name="Kuo A."/>
            <person name="Tritt A."/>
            <person name="Lipzen A."/>
            <person name="He G."/>
            <person name="Yan M."/>
            <person name="Ng V."/>
            <person name="Cullen D."/>
            <person name="Martin F."/>
            <person name="Rosso M.-N."/>
            <person name="Henrissat B."/>
            <person name="Hibbett D."/>
            <person name="Martinez A.T."/>
            <person name="Grigoriev I.V."/>
        </authorList>
    </citation>
    <scope>NUCLEOTIDE SEQUENCE</scope>
    <source>
        <strain evidence="2">MF-IS2</strain>
    </source>
</reference>
<dbReference type="AlphaFoldDB" id="A0A9P5X1Y8"/>
<evidence type="ECO:0000313" key="2">
    <source>
        <dbReference type="EMBL" id="KAF9441956.1"/>
    </source>
</evidence>
<accession>A0A9P5X1Y8</accession>
<dbReference type="Proteomes" id="UP000807342">
    <property type="component" value="Unassembled WGS sequence"/>
</dbReference>
<proteinExistence type="predicted"/>